<dbReference type="GO" id="GO:0005829">
    <property type="term" value="C:cytosol"/>
    <property type="evidence" value="ECO:0007669"/>
    <property type="project" value="TreeGrafter"/>
</dbReference>
<name>A0A1H9CCW1_9HYPH</name>
<dbReference type="GO" id="GO:0003723">
    <property type="term" value="F:RNA binding"/>
    <property type="evidence" value="ECO:0007669"/>
    <property type="project" value="UniProtKB-UniRule"/>
</dbReference>
<protein>
    <recommendedName>
        <fullName evidence="6">Transcription antitermination protein NusB</fullName>
    </recommendedName>
    <alternativeName>
        <fullName evidence="6">Antitermination factor NusB</fullName>
    </alternativeName>
</protein>
<evidence type="ECO:0000313" key="8">
    <source>
        <dbReference type="EMBL" id="SEP98982.1"/>
    </source>
</evidence>
<dbReference type="InterPro" id="IPR006027">
    <property type="entry name" value="NusB_RsmB_TIM44"/>
</dbReference>
<evidence type="ECO:0000256" key="2">
    <source>
        <dbReference type="ARBA" id="ARBA00022814"/>
    </source>
</evidence>
<dbReference type="EMBL" id="FOFG01000002">
    <property type="protein sequence ID" value="SEP98982.1"/>
    <property type="molecule type" value="Genomic_DNA"/>
</dbReference>
<evidence type="ECO:0000256" key="3">
    <source>
        <dbReference type="ARBA" id="ARBA00022884"/>
    </source>
</evidence>
<evidence type="ECO:0000256" key="6">
    <source>
        <dbReference type="HAMAP-Rule" id="MF_00073"/>
    </source>
</evidence>
<keyword evidence="4 6" id="KW-0805">Transcription regulation</keyword>
<dbReference type="STRING" id="1855383.SAMN05216548_102117"/>
<accession>A0A1H9CCW1</accession>
<dbReference type="GO" id="GO:0031564">
    <property type="term" value="P:transcription antitermination"/>
    <property type="evidence" value="ECO:0007669"/>
    <property type="project" value="UniProtKB-KW"/>
</dbReference>
<dbReference type="AlphaFoldDB" id="A0A1H9CCW1"/>
<organism evidence="8 9">
    <name type="scientific">Faunimonas pinastri</name>
    <dbReference type="NCBI Taxonomy" id="1855383"/>
    <lineage>
        <taxon>Bacteria</taxon>
        <taxon>Pseudomonadati</taxon>
        <taxon>Pseudomonadota</taxon>
        <taxon>Alphaproteobacteria</taxon>
        <taxon>Hyphomicrobiales</taxon>
        <taxon>Afifellaceae</taxon>
        <taxon>Faunimonas</taxon>
    </lineage>
</organism>
<dbReference type="SUPFAM" id="SSF48013">
    <property type="entry name" value="NusB-like"/>
    <property type="match status" value="1"/>
</dbReference>
<proteinExistence type="inferred from homology"/>
<evidence type="ECO:0000313" key="9">
    <source>
        <dbReference type="Proteomes" id="UP000199647"/>
    </source>
</evidence>
<keyword evidence="3 6" id="KW-0694">RNA-binding</keyword>
<evidence type="ECO:0000256" key="1">
    <source>
        <dbReference type="ARBA" id="ARBA00005952"/>
    </source>
</evidence>
<dbReference type="GO" id="GO:0006353">
    <property type="term" value="P:DNA-templated transcription termination"/>
    <property type="evidence" value="ECO:0007669"/>
    <property type="project" value="UniProtKB-UniRule"/>
</dbReference>
<keyword evidence="2 6" id="KW-0889">Transcription antitermination</keyword>
<evidence type="ECO:0000256" key="5">
    <source>
        <dbReference type="ARBA" id="ARBA00023163"/>
    </source>
</evidence>
<dbReference type="InterPro" id="IPR011605">
    <property type="entry name" value="NusB_fam"/>
</dbReference>
<dbReference type="Proteomes" id="UP000199647">
    <property type="component" value="Unassembled WGS sequence"/>
</dbReference>
<dbReference type="NCBIfam" id="TIGR01951">
    <property type="entry name" value="nusB"/>
    <property type="match status" value="1"/>
</dbReference>
<evidence type="ECO:0000259" key="7">
    <source>
        <dbReference type="Pfam" id="PF01029"/>
    </source>
</evidence>
<dbReference type="RefSeq" id="WP_092495297.1">
    <property type="nucleotide sequence ID" value="NZ_FOFG01000002.1"/>
</dbReference>
<evidence type="ECO:0000256" key="4">
    <source>
        <dbReference type="ARBA" id="ARBA00023015"/>
    </source>
</evidence>
<reference evidence="8 9" key="1">
    <citation type="submission" date="2016-10" db="EMBL/GenBank/DDBJ databases">
        <authorList>
            <person name="de Groot N.N."/>
        </authorList>
    </citation>
    <scope>NUCLEOTIDE SEQUENCE [LARGE SCALE GENOMIC DNA]</scope>
    <source>
        <strain evidence="8 9">A52C2</strain>
    </source>
</reference>
<dbReference type="PANTHER" id="PTHR11078:SF3">
    <property type="entry name" value="ANTITERMINATION NUSB DOMAIN-CONTAINING PROTEIN"/>
    <property type="match status" value="1"/>
</dbReference>
<keyword evidence="9" id="KW-1185">Reference proteome</keyword>
<feature type="domain" description="NusB/RsmB/TIM44" evidence="7">
    <location>
        <begin position="20"/>
        <end position="153"/>
    </location>
</feature>
<dbReference type="InterPro" id="IPR035926">
    <property type="entry name" value="NusB-like_sf"/>
</dbReference>
<sequence>MSEDAKQPAATRGANQRGAARLAAVQALYQMDVSGTRLPEIVAEFELHRLGKELEGEQLRPADPAFFKGLVGGVVDLQRRIDPVIHQALPPTWPLTRIDLTLRAILRCGVFELMERRDVPAKVVISEYMDVARAFFEADEPALVNGVLDHVARERRPEEFTAVAAR</sequence>
<keyword evidence="5 6" id="KW-0804">Transcription</keyword>
<dbReference type="HAMAP" id="MF_00073">
    <property type="entry name" value="NusB"/>
    <property type="match status" value="1"/>
</dbReference>
<comment type="similarity">
    <text evidence="1 6">Belongs to the NusB family.</text>
</comment>
<dbReference type="Gene3D" id="1.10.940.10">
    <property type="entry name" value="NusB-like"/>
    <property type="match status" value="1"/>
</dbReference>
<dbReference type="Pfam" id="PF01029">
    <property type="entry name" value="NusB"/>
    <property type="match status" value="1"/>
</dbReference>
<comment type="function">
    <text evidence="6">Involved in transcription antitermination. Required for transcription of ribosomal RNA (rRNA) genes. Binds specifically to the boxA antiterminator sequence of the ribosomal RNA (rrn) operons.</text>
</comment>
<dbReference type="PANTHER" id="PTHR11078">
    <property type="entry name" value="N UTILIZATION SUBSTANCE PROTEIN B-RELATED"/>
    <property type="match status" value="1"/>
</dbReference>
<gene>
    <name evidence="6" type="primary">nusB</name>
    <name evidence="8" type="ORF">SAMN05216548_102117</name>
</gene>
<dbReference type="OrthoDB" id="9797817at2"/>